<comment type="caution">
    <text evidence="1">The sequence shown here is derived from an EMBL/GenBank/DDBJ whole genome shotgun (WGS) entry which is preliminary data.</text>
</comment>
<protein>
    <submittedName>
        <fullName evidence="1">Adenosine kinase</fullName>
        <ecNumber evidence="1">2.7.1.20</ecNumber>
    </submittedName>
</protein>
<keyword evidence="1" id="KW-0418">Kinase</keyword>
<gene>
    <name evidence="1" type="primary">ADO1</name>
    <name evidence="1" type="ORF">H2198_007071</name>
</gene>
<organism evidence="1 2">
    <name type="scientific">Neophaeococcomyces mojaviensis</name>
    <dbReference type="NCBI Taxonomy" id="3383035"/>
    <lineage>
        <taxon>Eukaryota</taxon>
        <taxon>Fungi</taxon>
        <taxon>Dikarya</taxon>
        <taxon>Ascomycota</taxon>
        <taxon>Pezizomycotina</taxon>
        <taxon>Eurotiomycetes</taxon>
        <taxon>Chaetothyriomycetidae</taxon>
        <taxon>Chaetothyriales</taxon>
        <taxon>Chaetothyriales incertae sedis</taxon>
        <taxon>Neophaeococcomyces</taxon>
    </lineage>
</organism>
<accession>A0ACC3A126</accession>
<dbReference type="Proteomes" id="UP001172386">
    <property type="component" value="Unassembled WGS sequence"/>
</dbReference>
<dbReference type="EMBL" id="JAPDRQ010000141">
    <property type="protein sequence ID" value="KAJ9653782.1"/>
    <property type="molecule type" value="Genomic_DNA"/>
</dbReference>
<reference evidence="1" key="1">
    <citation type="submission" date="2022-10" db="EMBL/GenBank/DDBJ databases">
        <title>Culturing micro-colonial fungi from biological soil crusts in the Mojave desert and describing Neophaeococcomyces mojavensis, and introducing the new genera and species Taxawa tesnikishii.</title>
        <authorList>
            <person name="Kurbessoian T."/>
            <person name="Stajich J.E."/>
        </authorList>
    </citation>
    <scope>NUCLEOTIDE SEQUENCE</scope>
    <source>
        <strain evidence="1">JES_112</strain>
    </source>
</reference>
<evidence type="ECO:0000313" key="2">
    <source>
        <dbReference type="Proteomes" id="UP001172386"/>
    </source>
</evidence>
<name>A0ACC3A126_9EURO</name>
<keyword evidence="2" id="KW-1185">Reference proteome</keyword>
<proteinExistence type="predicted"/>
<evidence type="ECO:0000313" key="1">
    <source>
        <dbReference type="EMBL" id="KAJ9653782.1"/>
    </source>
</evidence>
<dbReference type="EC" id="2.7.1.20" evidence="1"/>
<sequence>MAAQTSYALLCLENPLLDIQGHGDRAMIAEYGMKLNDTILVEDNPKQLELYDDLIKNHDAKLIAGGGAQNTARGAQYMLPPNSTLYIGCVGDDEYADILRKACKEQGVHVEYRVDPDHPTGRCGVIITDHHRTMCTNLAAANQYKLEHLQQPQIWSLVESSRVYYVGGYHLTVCPPAAMALATHAAKTNKPFCLGLSAGFIPQFFKDQLAEVLPYTDYLFGNENEAKTWAENNGVKADASIPEIAKALANVDKVNKQRPRIVIITQGTDPTIVATGGTGEVSIQEFPVLPIEPNLIVDTTGAGDAFAAGFLAGIVLDDPIDVCVKKGQWLAKLSLQELGPSYPFPKRTYGQDN</sequence>
<keyword evidence="1" id="KW-0808">Transferase</keyword>